<dbReference type="RefSeq" id="WP_107300474.1">
    <property type="nucleotide sequence ID" value="NZ_PYMB01000019.1"/>
</dbReference>
<feature type="chain" id="PRO_5015604401" description="DUF5666 domain-containing protein" evidence="1">
    <location>
        <begin position="20"/>
        <end position="424"/>
    </location>
</feature>
<gene>
    <name evidence="3" type="ORF">C9J01_23025</name>
</gene>
<evidence type="ECO:0000259" key="2">
    <source>
        <dbReference type="Pfam" id="PF18914"/>
    </source>
</evidence>
<feature type="domain" description="DUF5666" evidence="2">
    <location>
        <begin position="44"/>
        <end position="98"/>
    </location>
</feature>
<dbReference type="InterPro" id="IPR043724">
    <property type="entry name" value="DUF5666"/>
</dbReference>
<dbReference type="EMBL" id="PYMB01000019">
    <property type="protein sequence ID" value="PSW08734.1"/>
    <property type="molecule type" value="Genomic_DNA"/>
</dbReference>
<dbReference type="PROSITE" id="PS51257">
    <property type="entry name" value="PROKAR_LIPOPROTEIN"/>
    <property type="match status" value="1"/>
</dbReference>
<evidence type="ECO:0000313" key="4">
    <source>
        <dbReference type="Proteomes" id="UP000241346"/>
    </source>
</evidence>
<organism evidence="3 4">
    <name type="scientific">Photobacterium rosenbergii</name>
    <dbReference type="NCBI Taxonomy" id="294936"/>
    <lineage>
        <taxon>Bacteria</taxon>
        <taxon>Pseudomonadati</taxon>
        <taxon>Pseudomonadota</taxon>
        <taxon>Gammaproteobacteria</taxon>
        <taxon>Vibrionales</taxon>
        <taxon>Vibrionaceae</taxon>
        <taxon>Photobacterium</taxon>
    </lineage>
</organism>
<protein>
    <recommendedName>
        <fullName evidence="2">DUF5666 domain-containing protein</fullName>
    </recommendedName>
</protein>
<dbReference type="OrthoDB" id="5592950at2"/>
<comment type="caution">
    <text evidence="3">The sequence shown here is derived from an EMBL/GenBank/DDBJ whole genome shotgun (WGS) entry which is preliminary data.</text>
</comment>
<feature type="signal peptide" evidence="1">
    <location>
        <begin position="1"/>
        <end position="19"/>
    </location>
</feature>
<dbReference type="Proteomes" id="UP000241346">
    <property type="component" value="Unassembled WGS sequence"/>
</dbReference>
<evidence type="ECO:0000313" key="3">
    <source>
        <dbReference type="EMBL" id="PSW08734.1"/>
    </source>
</evidence>
<keyword evidence="1" id="KW-0732">Signal</keyword>
<feature type="domain" description="DUF5666" evidence="2">
    <location>
        <begin position="236"/>
        <end position="295"/>
    </location>
</feature>
<reference evidence="3 4" key="1">
    <citation type="submission" date="2018-03" db="EMBL/GenBank/DDBJ databases">
        <title>Whole genome sequencing of Histamine producing bacteria.</title>
        <authorList>
            <person name="Butler K."/>
        </authorList>
    </citation>
    <scope>NUCLEOTIDE SEQUENCE [LARGE SCALE GENOMIC DNA]</scope>
    <source>
        <strain evidence="3 4">DSM 19138</strain>
    </source>
</reference>
<feature type="domain" description="DUF5666" evidence="2">
    <location>
        <begin position="318"/>
        <end position="363"/>
    </location>
</feature>
<dbReference type="Pfam" id="PF18914">
    <property type="entry name" value="DUF5666"/>
    <property type="match status" value="4"/>
</dbReference>
<evidence type="ECO:0000256" key="1">
    <source>
        <dbReference type="SAM" id="SignalP"/>
    </source>
</evidence>
<name>A0A2T3N782_9GAMM</name>
<proteinExistence type="predicted"/>
<sequence>MRSLNLLSLAIGLSLAVTGCGGDSSSSGDGSDIVQSSPLARTIGTVDSVSYPDESFTINKHQLDGSQATISYDDSSYSFDELKQGMQVEVEYQDNQAQQVYLQPAATGQVTAVSDSSLSINGISYDYPGSGFNIGDWVMLYGLVEPDDSWKVTVVTVVDPQTTAEIEGAISGLDTSQSVFTIATVQVDYSNAVIEDSRTLADGLWVEVYGQFDGSQFVASIIDIRDNDDVRNTELEGIITWVSPDLTSFEIGGNVRVYTNGNTSFDDGTRSNLEIGAVVEVDLIELENKLFATRVDFQDQVSVPDNLEFNVEGEASYDGSILSINGIVFIVDVNTEYDDGISLSNINGQWVELDGKANNGNYVKRVRPERKDNEISLEGPVENGIMWGYSATDGSLVQFNGQWVDVECQRDSDNSLSFCRLDPN</sequence>
<feature type="domain" description="DUF5666" evidence="2">
    <location>
        <begin position="167"/>
        <end position="222"/>
    </location>
</feature>
<accession>A0A2T3N782</accession>
<dbReference type="AlphaFoldDB" id="A0A2T3N782"/>